<feature type="compositionally biased region" description="Basic and acidic residues" evidence="6">
    <location>
        <begin position="171"/>
        <end position="189"/>
    </location>
</feature>
<accession>A0ABM0K9P6</accession>
<gene>
    <name evidence="10" type="primary">LOC101863791</name>
</gene>
<feature type="transmembrane region" description="Helical" evidence="7">
    <location>
        <begin position="594"/>
        <end position="617"/>
    </location>
</feature>
<feature type="compositionally biased region" description="Gly residues" evidence="6">
    <location>
        <begin position="105"/>
        <end position="115"/>
    </location>
</feature>
<feature type="transmembrane region" description="Helical" evidence="7">
    <location>
        <begin position="822"/>
        <end position="845"/>
    </location>
</feature>
<feature type="transmembrane region" description="Helical" evidence="7">
    <location>
        <begin position="562"/>
        <end position="582"/>
    </location>
</feature>
<dbReference type="PANTHER" id="PTHR23302:SF24">
    <property type="entry name" value="TMC DOMAIN-CONTAINING PROTEIN"/>
    <property type="match status" value="1"/>
</dbReference>
<feature type="transmembrane region" description="Helical" evidence="7">
    <location>
        <begin position="349"/>
        <end position="367"/>
    </location>
</feature>
<feature type="compositionally biased region" description="Low complexity" evidence="6">
    <location>
        <begin position="63"/>
        <end position="72"/>
    </location>
</feature>
<feature type="transmembrane region" description="Helical" evidence="7">
    <location>
        <begin position="420"/>
        <end position="440"/>
    </location>
</feature>
<evidence type="ECO:0000256" key="2">
    <source>
        <dbReference type="ARBA" id="ARBA00006510"/>
    </source>
</evidence>
<feature type="region of interest" description="Disordered" evidence="6">
    <location>
        <begin position="163"/>
        <end position="189"/>
    </location>
</feature>
<dbReference type="InterPro" id="IPR038900">
    <property type="entry name" value="TMC"/>
</dbReference>
<dbReference type="Proteomes" id="UP000694888">
    <property type="component" value="Unplaced"/>
</dbReference>
<feature type="compositionally biased region" description="Basic residues" evidence="6">
    <location>
        <begin position="212"/>
        <end position="227"/>
    </location>
</feature>
<feature type="region of interest" description="Disordered" evidence="6">
    <location>
        <begin position="1"/>
        <end position="125"/>
    </location>
</feature>
<comment type="subcellular location">
    <subcellularLocation>
        <location evidence="1">Membrane</location>
        <topology evidence="1">Multi-pass membrane protein</topology>
    </subcellularLocation>
</comment>
<dbReference type="PANTHER" id="PTHR23302">
    <property type="entry name" value="TRANSMEMBRANE CHANNEL-RELATED"/>
    <property type="match status" value="1"/>
</dbReference>
<name>A0ABM0K9P6_APLCA</name>
<feature type="compositionally biased region" description="Basic and acidic residues" evidence="6">
    <location>
        <begin position="77"/>
        <end position="103"/>
    </location>
</feature>
<protein>
    <submittedName>
        <fullName evidence="10">Transmembrane channel-like protein 7</fullName>
    </submittedName>
</protein>
<feature type="transmembrane region" description="Helical" evidence="7">
    <location>
        <begin position="888"/>
        <end position="910"/>
    </location>
</feature>
<dbReference type="RefSeq" id="XP_005112282.2">
    <property type="nucleotide sequence ID" value="XM_005112225.3"/>
</dbReference>
<reference evidence="10" key="1">
    <citation type="submission" date="2025-08" db="UniProtKB">
        <authorList>
            <consortium name="RefSeq"/>
        </authorList>
    </citation>
    <scope>IDENTIFICATION</scope>
</reference>
<evidence type="ECO:0000256" key="7">
    <source>
        <dbReference type="SAM" id="Phobius"/>
    </source>
</evidence>
<feature type="compositionally biased region" description="Acidic residues" evidence="6">
    <location>
        <begin position="232"/>
        <end position="253"/>
    </location>
</feature>
<feature type="transmembrane region" description="Helical" evidence="7">
    <location>
        <begin position="460"/>
        <end position="482"/>
    </location>
</feature>
<evidence type="ECO:0000256" key="5">
    <source>
        <dbReference type="ARBA" id="ARBA00023136"/>
    </source>
</evidence>
<feature type="transmembrane region" description="Helical" evidence="7">
    <location>
        <begin position="638"/>
        <end position="660"/>
    </location>
</feature>
<evidence type="ECO:0000256" key="3">
    <source>
        <dbReference type="ARBA" id="ARBA00022692"/>
    </source>
</evidence>
<feature type="region of interest" description="Disordered" evidence="6">
    <location>
        <begin position="212"/>
        <end position="253"/>
    </location>
</feature>
<sequence length="958" mass="110676">MDRRRVYTYPEPDNISGDYDNSQDGGYADDAAYDSQYVGGHTRQDSDPPADYELGNSPHVRSNNINNNNNNNFGSVVRDDDRYQHAEPRYNSRESDRHVHDMEEGGVGVGGGGRATGHHYERHGDRRESAAHEWLRHRRTKSQHLNGYDFYRHQIQYHVNRGFQHDDDDNKDGVDNHYNSRVDNDDDADRRSVQSLNFEDLKRARQILATVRVRRKSRKHSSRKRRSGGASSDDEDFVDDVPADYDDDDEEEVGLPSAREKMKSLAERLVLAKQLQSAKEVARQYRDSLWALDHEGVTFSSGRVPKKLQRVGGTFSDALRVLNFWSHQFKEIEGHFGIATATYFRFTRWLVKINFLVLLLFLGFIYIPQLTYSTIFSDQQPDQVNITDSSRFYEETFKCSNAYSDHLDNITRKESDIDKFLNIALGTGFIENTMLFYGYYSNLSFWRGQDPGEEVFGSHYNMGLAYLLTVGASFIVLFLLIVKNSSNTIKETVMDFDQQAFPKYANAVFGGWDYCINSENMAAFKQNIIYKEFMADLEEIKLKRKKQNRTTGERSKLYLKRFGINLFVIALLGASFYAIFAATDFLLEKQTEQLSFIVALLIQYLPSIIISVLNFFIPEIFLKLAEVEEYSNNFTTRITIVRAVFLRLSMVGVLIVSLYYQLQYERERTSYTCPEEENFFPNVTRCCGNPMWKIPDSPTEDEKGTVKCWESYVGQQFYKLAVADFAAVTLATLLLKLPRRLVHSKLKQRVRLVSTLGLAKFDLPLEVLDIVYSQTLCWVGMFFTPLLPAITFVKVFFFFFLKKFELLFVCETPKNAYRASRSYSFFQTILLVSFIMIAGLLGYMIGNIQPSKSCGPFRLYSSDQYVMFDTVSNQVNSWPSTPRNIVKYFGTVAFFLPAFLVLLLSIYYYWATSQGYKKMEKLLKLQLKSEAYDKQYLLARVDEVIKKGQLVTHDNEPI</sequence>
<feature type="compositionally biased region" description="Low complexity" evidence="6">
    <location>
        <begin position="22"/>
        <end position="37"/>
    </location>
</feature>
<keyword evidence="3 7" id="KW-0812">Transmembrane</keyword>
<dbReference type="InterPro" id="IPR012496">
    <property type="entry name" value="TMC_dom"/>
</dbReference>
<keyword evidence="5 7" id="KW-0472">Membrane</keyword>
<comment type="similarity">
    <text evidence="2">Belongs to the TMC family.</text>
</comment>
<dbReference type="GeneID" id="101863791"/>
<feature type="transmembrane region" description="Helical" evidence="7">
    <location>
        <begin position="778"/>
        <end position="801"/>
    </location>
</feature>
<keyword evidence="9" id="KW-1185">Reference proteome</keyword>
<evidence type="ECO:0000259" key="8">
    <source>
        <dbReference type="Pfam" id="PF07810"/>
    </source>
</evidence>
<evidence type="ECO:0000256" key="4">
    <source>
        <dbReference type="ARBA" id="ARBA00022989"/>
    </source>
</evidence>
<evidence type="ECO:0000256" key="6">
    <source>
        <dbReference type="SAM" id="MobiDB-lite"/>
    </source>
</evidence>
<evidence type="ECO:0000313" key="9">
    <source>
        <dbReference type="Proteomes" id="UP000694888"/>
    </source>
</evidence>
<evidence type="ECO:0000256" key="1">
    <source>
        <dbReference type="ARBA" id="ARBA00004141"/>
    </source>
</evidence>
<proteinExistence type="inferred from homology"/>
<keyword evidence="4 7" id="KW-1133">Transmembrane helix</keyword>
<organism evidence="9 10">
    <name type="scientific">Aplysia californica</name>
    <name type="common">California sea hare</name>
    <dbReference type="NCBI Taxonomy" id="6500"/>
    <lineage>
        <taxon>Eukaryota</taxon>
        <taxon>Metazoa</taxon>
        <taxon>Spiralia</taxon>
        <taxon>Lophotrochozoa</taxon>
        <taxon>Mollusca</taxon>
        <taxon>Gastropoda</taxon>
        <taxon>Heterobranchia</taxon>
        <taxon>Euthyneura</taxon>
        <taxon>Tectipleura</taxon>
        <taxon>Aplysiida</taxon>
        <taxon>Aplysioidea</taxon>
        <taxon>Aplysiidae</taxon>
        <taxon>Aplysia</taxon>
    </lineage>
</organism>
<dbReference type="Pfam" id="PF07810">
    <property type="entry name" value="TMC"/>
    <property type="match status" value="1"/>
</dbReference>
<feature type="domain" description="TMC" evidence="8">
    <location>
        <begin position="708"/>
        <end position="820"/>
    </location>
</feature>
<evidence type="ECO:0000313" key="10">
    <source>
        <dbReference type="RefSeq" id="XP_005112282.2"/>
    </source>
</evidence>